<dbReference type="InterPro" id="IPR023393">
    <property type="entry name" value="START-like_dom_sf"/>
</dbReference>
<evidence type="ECO:0000259" key="2">
    <source>
        <dbReference type="Pfam" id="PF08327"/>
    </source>
</evidence>
<dbReference type="EMBL" id="CP012670">
    <property type="protein sequence ID" value="AUX27171.1"/>
    <property type="molecule type" value="Genomic_DNA"/>
</dbReference>
<organism evidence="3 4">
    <name type="scientific">Sorangium cellulosum</name>
    <name type="common">Polyangium cellulosum</name>
    <dbReference type="NCBI Taxonomy" id="56"/>
    <lineage>
        <taxon>Bacteria</taxon>
        <taxon>Pseudomonadati</taxon>
        <taxon>Myxococcota</taxon>
        <taxon>Polyangia</taxon>
        <taxon>Polyangiales</taxon>
        <taxon>Polyangiaceae</taxon>
        <taxon>Sorangium</taxon>
    </lineage>
</organism>
<dbReference type="Pfam" id="PF08327">
    <property type="entry name" value="AHSA1"/>
    <property type="match status" value="1"/>
</dbReference>
<comment type="similarity">
    <text evidence="1">Belongs to the AHA1 family.</text>
</comment>
<dbReference type="CDD" id="cd08900">
    <property type="entry name" value="SRPBCC_CalC_Aha1-like_7"/>
    <property type="match status" value="1"/>
</dbReference>
<feature type="domain" description="Activator of Hsp90 ATPase homologue 1/2-like C-terminal" evidence="2">
    <location>
        <begin position="20"/>
        <end position="150"/>
    </location>
</feature>
<dbReference type="RefSeq" id="WP_129355253.1">
    <property type="nucleotide sequence ID" value="NZ_CP012670.1"/>
</dbReference>
<evidence type="ECO:0000256" key="1">
    <source>
        <dbReference type="ARBA" id="ARBA00006817"/>
    </source>
</evidence>
<evidence type="ECO:0000313" key="3">
    <source>
        <dbReference type="EMBL" id="AUX27171.1"/>
    </source>
</evidence>
<sequence>MIEQPVHCSSFVLDRTYPYAPERVFSAWASAKAKARWFAGPEGWTELERVFEFRPGGRETAKGRFPDGKVSYFDARFHEIVPNRLLVYAYDMYVNDKKLSVSLASVEFLPEGTGTLLRMTEQGVFFGSKDDAPGREQGTVWLLDKLAAALSNPHVAH</sequence>
<dbReference type="SUPFAM" id="SSF55961">
    <property type="entry name" value="Bet v1-like"/>
    <property type="match status" value="1"/>
</dbReference>
<dbReference type="AlphaFoldDB" id="A0A4P2QCP8"/>
<protein>
    <submittedName>
        <fullName evidence="3">ATPase</fullName>
    </submittedName>
</protein>
<dbReference type="OrthoDB" id="9803476at2"/>
<evidence type="ECO:0000313" key="4">
    <source>
        <dbReference type="Proteomes" id="UP000295781"/>
    </source>
</evidence>
<dbReference type="InterPro" id="IPR013538">
    <property type="entry name" value="ASHA1/2-like_C"/>
</dbReference>
<dbReference type="Proteomes" id="UP000295781">
    <property type="component" value="Chromosome"/>
</dbReference>
<proteinExistence type="inferred from homology"/>
<gene>
    <name evidence="3" type="ORF">SOCEGT47_077520</name>
</gene>
<accession>A0A4P2QCP8</accession>
<dbReference type="Gene3D" id="3.30.530.20">
    <property type="match status" value="1"/>
</dbReference>
<reference evidence="3 4" key="1">
    <citation type="submission" date="2015-09" db="EMBL/GenBank/DDBJ databases">
        <title>Sorangium comparison.</title>
        <authorList>
            <person name="Zaburannyi N."/>
            <person name="Bunk B."/>
            <person name="Overmann J."/>
            <person name="Mueller R."/>
        </authorList>
    </citation>
    <scope>NUCLEOTIDE SEQUENCE [LARGE SCALE GENOMIC DNA]</scope>
    <source>
        <strain evidence="3 4">So ceGT47</strain>
    </source>
</reference>
<name>A0A4P2QCP8_SORCE</name>